<gene>
    <name evidence="3" type="ORF">ElyMa_001870700</name>
</gene>
<feature type="compositionally biased region" description="Polar residues" evidence="1">
    <location>
        <begin position="202"/>
        <end position="218"/>
    </location>
</feature>
<feature type="region of interest" description="Disordered" evidence="1">
    <location>
        <begin position="198"/>
        <end position="218"/>
    </location>
</feature>
<keyword evidence="2" id="KW-1133">Transmembrane helix</keyword>
<feature type="transmembrane region" description="Helical" evidence="2">
    <location>
        <begin position="167"/>
        <end position="191"/>
    </location>
</feature>
<evidence type="ECO:0000256" key="2">
    <source>
        <dbReference type="SAM" id="Phobius"/>
    </source>
</evidence>
<reference evidence="3 4" key="1">
    <citation type="journal article" date="2021" name="Elife">
        <title>Chloroplast acquisition without the gene transfer in kleptoplastic sea slugs, Plakobranchus ocellatus.</title>
        <authorList>
            <person name="Maeda T."/>
            <person name="Takahashi S."/>
            <person name="Yoshida T."/>
            <person name="Shimamura S."/>
            <person name="Takaki Y."/>
            <person name="Nagai Y."/>
            <person name="Toyoda A."/>
            <person name="Suzuki Y."/>
            <person name="Arimoto A."/>
            <person name="Ishii H."/>
            <person name="Satoh N."/>
            <person name="Nishiyama T."/>
            <person name="Hasebe M."/>
            <person name="Maruyama T."/>
            <person name="Minagawa J."/>
            <person name="Obokata J."/>
            <person name="Shigenobu S."/>
        </authorList>
    </citation>
    <scope>NUCLEOTIDE SEQUENCE [LARGE SCALE GENOMIC DNA]</scope>
</reference>
<comment type="caution">
    <text evidence="3">The sequence shown here is derived from an EMBL/GenBank/DDBJ whole genome shotgun (WGS) entry which is preliminary data.</text>
</comment>
<protein>
    <recommendedName>
        <fullName evidence="5">CUB domain-containing protein</fullName>
    </recommendedName>
</protein>
<keyword evidence="2" id="KW-0812">Transmembrane</keyword>
<accession>A0AAV4EMU3</accession>
<evidence type="ECO:0000313" key="3">
    <source>
        <dbReference type="EMBL" id="GFR62368.1"/>
    </source>
</evidence>
<dbReference type="AlphaFoldDB" id="A0AAV4EMU3"/>
<proteinExistence type="predicted"/>
<keyword evidence="2" id="KW-0472">Membrane</keyword>
<evidence type="ECO:0008006" key="5">
    <source>
        <dbReference type="Google" id="ProtNLM"/>
    </source>
</evidence>
<sequence length="290" mass="32961">MFPPSHLHINNILYPLLSSYLVKPKDVGCRTNRIKDENGVARFIDVHCSTPYVYPEAKCDFTQIFKHGEMRITTTPNYTHTHLMDVNSRRGPASYRSQCSLRLPVTTDQQEDIVFQVAMYPDVTGGPKYGVLFKVVDVPTERTTQPEKSSKFNDKPKERHEKTYKTAFIVVLLVSIIIIITLAISVVVLVIGRSKRNKRPNHQWSSNPSRYHASQSSEEVVLPENDRQAEVSGVYEAYQYVDTSGYADVNSPEGAKPIPGTSRGYVNCEEPKYDLPDIQDREPSNLYFPM</sequence>
<name>A0AAV4EMU3_9GAST</name>
<evidence type="ECO:0000256" key="1">
    <source>
        <dbReference type="SAM" id="MobiDB-lite"/>
    </source>
</evidence>
<dbReference type="EMBL" id="BMAT01003789">
    <property type="protein sequence ID" value="GFR62368.1"/>
    <property type="molecule type" value="Genomic_DNA"/>
</dbReference>
<keyword evidence="4" id="KW-1185">Reference proteome</keyword>
<organism evidence="3 4">
    <name type="scientific">Elysia marginata</name>
    <dbReference type="NCBI Taxonomy" id="1093978"/>
    <lineage>
        <taxon>Eukaryota</taxon>
        <taxon>Metazoa</taxon>
        <taxon>Spiralia</taxon>
        <taxon>Lophotrochozoa</taxon>
        <taxon>Mollusca</taxon>
        <taxon>Gastropoda</taxon>
        <taxon>Heterobranchia</taxon>
        <taxon>Euthyneura</taxon>
        <taxon>Panpulmonata</taxon>
        <taxon>Sacoglossa</taxon>
        <taxon>Placobranchoidea</taxon>
        <taxon>Plakobranchidae</taxon>
        <taxon>Elysia</taxon>
    </lineage>
</organism>
<evidence type="ECO:0000313" key="4">
    <source>
        <dbReference type="Proteomes" id="UP000762676"/>
    </source>
</evidence>
<dbReference type="Proteomes" id="UP000762676">
    <property type="component" value="Unassembled WGS sequence"/>
</dbReference>